<comment type="caution">
    <text evidence="1">The sequence shown here is derived from an EMBL/GenBank/DDBJ whole genome shotgun (WGS) entry which is preliminary data.</text>
</comment>
<evidence type="ECO:0000313" key="2">
    <source>
        <dbReference type="Proteomes" id="UP001433508"/>
    </source>
</evidence>
<gene>
    <name evidence="1" type="ORF">V1525DRAFT_403930</name>
</gene>
<dbReference type="Proteomes" id="UP001433508">
    <property type="component" value="Unassembled WGS sequence"/>
</dbReference>
<sequence>MPAELAIYFSNSKVFIDRMATTLKFKLSTLTYLVDHYQDQTAEITQLRKHVEYQDNMIAQIRPALSQSTYWQSEVEKLKKENDTLRNQLQHSPLDNQHRVPDQVQERMGPPPQSAHDTSPLKSRHTEPDLRQGIYSEENGSNSLSSVSTPSLHSSLVHSRTVDRRPPTPLSHVRTGTPAIGSSGEKRSQTSLLDRSPRSAYASPRAPLQYVGQGSEPINRSSVASPYFKKTTVRDANEPHAPVPVYAVPHRDSLKHSPGKLSTSSATLAPFKAVAPSSSRSSSTVPFTDTIPQIGKNLQKFTPTEKPMTIPRPATSSSQYSPLGTSMPSTISSYRGLSGIPPLVGNDSRYYSRARGVQSAEVEELLRLAAPEKYSVPPKRAGPTISVHAGGVKRPAYKR</sequence>
<evidence type="ECO:0000313" key="1">
    <source>
        <dbReference type="EMBL" id="KAK9237417.1"/>
    </source>
</evidence>
<protein>
    <submittedName>
        <fullName evidence="1">Uncharacterized protein</fullName>
    </submittedName>
</protein>
<reference evidence="2" key="1">
    <citation type="journal article" date="2024" name="Front. Bioeng. Biotechnol.">
        <title>Genome-scale model development and genomic sequencing of the oleaginous clade Lipomyces.</title>
        <authorList>
            <person name="Czajka J.J."/>
            <person name="Han Y."/>
            <person name="Kim J."/>
            <person name="Mondo S.J."/>
            <person name="Hofstad B.A."/>
            <person name="Robles A."/>
            <person name="Haridas S."/>
            <person name="Riley R."/>
            <person name="LaButti K."/>
            <person name="Pangilinan J."/>
            <person name="Andreopoulos W."/>
            <person name="Lipzen A."/>
            <person name="Yan J."/>
            <person name="Wang M."/>
            <person name="Ng V."/>
            <person name="Grigoriev I.V."/>
            <person name="Spatafora J.W."/>
            <person name="Magnuson J.K."/>
            <person name="Baker S.E."/>
            <person name="Pomraning K.R."/>
        </authorList>
    </citation>
    <scope>NUCLEOTIDE SEQUENCE [LARGE SCALE GENOMIC DNA]</scope>
    <source>
        <strain evidence="2">CBS 7786</strain>
    </source>
</reference>
<name>A0ACC3T0H4_LIPKO</name>
<accession>A0ACC3T0H4</accession>
<dbReference type="EMBL" id="MU971369">
    <property type="protein sequence ID" value="KAK9237417.1"/>
    <property type="molecule type" value="Genomic_DNA"/>
</dbReference>
<organism evidence="1 2">
    <name type="scientific">Lipomyces kononenkoae</name>
    <name type="common">Yeast</name>
    <dbReference type="NCBI Taxonomy" id="34357"/>
    <lineage>
        <taxon>Eukaryota</taxon>
        <taxon>Fungi</taxon>
        <taxon>Dikarya</taxon>
        <taxon>Ascomycota</taxon>
        <taxon>Saccharomycotina</taxon>
        <taxon>Lipomycetes</taxon>
        <taxon>Lipomycetales</taxon>
        <taxon>Lipomycetaceae</taxon>
        <taxon>Lipomyces</taxon>
    </lineage>
</organism>
<proteinExistence type="predicted"/>
<keyword evidence="2" id="KW-1185">Reference proteome</keyword>